<dbReference type="AlphaFoldDB" id="A0A0F9RZI6"/>
<proteinExistence type="predicted"/>
<sequence length="119" mass="13957">MALRNWGIAWGIVFFFTANIYFLIPTYLIIAYWVWLNSFPIYTLSLFMLFLWIIAIILVLIYIVAMIRAFVQRNNSEGLNIPKGVKGFGLVSTVIVFSFMLIWYLLFNQIAFFSWVPPL</sequence>
<keyword evidence="1" id="KW-0812">Transmembrane</keyword>
<accession>A0A0F9RZI6</accession>
<gene>
    <name evidence="2" type="ORF">LCGC14_0582990</name>
</gene>
<keyword evidence="1" id="KW-0472">Membrane</keyword>
<comment type="caution">
    <text evidence="2">The sequence shown here is derived from an EMBL/GenBank/DDBJ whole genome shotgun (WGS) entry which is preliminary data.</text>
</comment>
<feature type="transmembrane region" description="Helical" evidence="1">
    <location>
        <begin position="12"/>
        <end position="35"/>
    </location>
</feature>
<organism evidence="2">
    <name type="scientific">marine sediment metagenome</name>
    <dbReference type="NCBI Taxonomy" id="412755"/>
    <lineage>
        <taxon>unclassified sequences</taxon>
        <taxon>metagenomes</taxon>
        <taxon>ecological metagenomes</taxon>
    </lineage>
</organism>
<dbReference type="EMBL" id="LAZR01000888">
    <property type="protein sequence ID" value="KKN55362.1"/>
    <property type="molecule type" value="Genomic_DNA"/>
</dbReference>
<name>A0A0F9RZI6_9ZZZZ</name>
<protein>
    <submittedName>
        <fullName evidence="2">Uncharacterized protein</fullName>
    </submittedName>
</protein>
<feature type="transmembrane region" description="Helical" evidence="1">
    <location>
        <begin position="41"/>
        <end position="67"/>
    </location>
</feature>
<reference evidence="2" key="1">
    <citation type="journal article" date="2015" name="Nature">
        <title>Complex archaea that bridge the gap between prokaryotes and eukaryotes.</title>
        <authorList>
            <person name="Spang A."/>
            <person name="Saw J.H."/>
            <person name="Jorgensen S.L."/>
            <person name="Zaremba-Niedzwiedzka K."/>
            <person name="Martijn J."/>
            <person name="Lind A.E."/>
            <person name="van Eijk R."/>
            <person name="Schleper C."/>
            <person name="Guy L."/>
            <person name="Ettema T.J."/>
        </authorList>
    </citation>
    <scope>NUCLEOTIDE SEQUENCE</scope>
</reference>
<evidence type="ECO:0000256" key="1">
    <source>
        <dbReference type="SAM" id="Phobius"/>
    </source>
</evidence>
<feature type="transmembrane region" description="Helical" evidence="1">
    <location>
        <begin position="88"/>
        <end position="107"/>
    </location>
</feature>
<keyword evidence="1" id="KW-1133">Transmembrane helix</keyword>
<evidence type="ECO:0000313" key="2">
    <source>
        <dbReference type="EMBL" id="KKN55362.1"/>
    </source>
</evidence>